<comment type="caution">
    <text evidence="2">The sequence shown here is derived from an EMBL/GenBank/DDBJ whole genome shotgun (WGS) entry which is preliminary data.</text>
</comment>
<evidence type="ECO:0000313" key="2">
    <source>
        <dbReference type="EMBL" id="GFZ34044.1"/>
    </source>
</evidence>
<accession>A0ABQ1EH83</accession>
<keyword evidence="1" id="KW-0812">Transmembrane</keyword>
<keyword evidence="3" id="KW-1185">Reference proteome</keyword>
<evidence type="ECO:0000313" key="3">
    <source>
        <dbReference type="Proteomes" id="UP000663802"/>
    </source>
</evidence>
<name>A0ABQ1EH83_9CLOT</name>
<sequence length="124" mass="14403">MPFIIIDFSFEKILLVIIVFFAALVNSLGSLICNIISPNFMINKNEDLSNNWEVAIYESIFGGSLFFIIFCISTPMFAYVYVKKIQITIYYLVISFVLIIIFSILLIILKQLFRKKIWLGWKGI</sequence>
<feature type="transmembrane region" description="Helical" evidence="1">
    <location>
        <begin position="56"/>
        <end position="82"/>
    </location>
</feature>
<gene>
    <name evidence="2" type="ORF">CSC2_45700</name>
</gene>
<dbReference type="Proteomes" id="UP000663802">
    <property type="component" value="Unassembled WGS sequence"/>
</dbReference>
<feature type="transmembrane region" description="Helical" evidence="1">
    <location>
        <begin position="13"/>
        <end position="36"/>
    </location>
</feature>
<proteinExistence type="predicted"/>
<protein>
    <submittedName>
        <fullName evidence="2">Uncharacterized protein</fullName>
    </submittedName>
</protein>
<feature type="transmembrane region" description="Helical" evidence="1">
    <location>
        <begin position="88"/>
        <end position="109"/>
    </location>
</feature>
<keyword evidence="1" id="KW-0472">Membrane</keyword>
<dbReference type="EMBL" id="BMBA01000009">
    <property type="protein sequence ID" value="GFZ34044.1"/>
    <property type="molecule type" value="Genomic_DNA"/>
</dbReference>
<organism evidence="2 3">
    <name type="scientific">Clostridium zeae</name>
    <dbReference type="NCBI Taxonomy" id="2759022"/>
    <lineage>
        <taxon>Bacteria</taxon>
        <taxon>Bacillati</taxon>
        <taxon>Bacillota</taxon>
        <taxon>Clostridia</taxon>
        <taxon>Eubacteriales</taxon>
        <taxon>Clostridiaceae</taxon>
        <taxon>Clostridium</taxon>
    </lineage>
</organism>
<reference evidence="2 3" key="1">
    <citation type="journal article" date="2021" name="Int. J. Syst. Evol. Microbiol.">
        <title>Clostridium zeae sp. nov., isolated from corn silage.</title>
        <authorList>
            <person name="Kobayashi H."/>
            <person name="Tanizawa Y."/>
            <person name="Yagura M."/>
            <person name="Sakamoto M."/>
            <person name="Ohkuma M."/>
            <person name="Tohno M."/>
        </authorList>
    </citation>
    <scope>NUCLEOTIDE SEQUENCE [LARGE SCALE GENOMIC DNA]</scope>
    <source>
        <strain evidence="2 3">CSC2</strain>
    </source>
</reference>
<evidence type="ECO:0000256" key="1">
    <source>
        <dbReference type="SAM" id="Phobius"/>
    </source>
</evidence>
<keyword evidence="1" id="KW-1133">Transmembrane helix</keyword>